<gene>
    <name evidence="1" type="ORF">KMAL_28020</name>
</gene>
<sequence length="131" mass="13906">MASGFYTNFKALLGSAQCNLTDTTFKVAAFSGSFVFDPSNVYLSEINANQLGSGIPLQDPAIVDGFLTGTTNDFYDVPNGDVISVLVYYRETGDPKTSPLIGYDDGAAGLPYTSDGTNIKCGWPNNQVLAL</sequence>
<evidence type="ECO:0000313" key="1">
    <source>
        <dbReference type="EMBL" id="POF61583.1"/>
    </source>
</evidence>
<evidence type="ECO:0000313" key="2">
    <source>
        <dbReference type="Proteomes" id="UP000237344"/>
    </source>
</evidence>
<dbReference type="OrthoDB" id="6691729at2"/>
<protein>
    <submittedName>
        <fullName evidence="1">Uncharacterized protein</fullName>
    </submittedName>
</protein>
<keyword evidence="2" id="KW-1185">Reference proteome</keyword>
<dbReference type="RefSeq" id="WP_007396628.1">
    <property type="nucleotide sequence ID" value="NZ_NKUE01000038.1"/>
</dbReference>
<comment type="caution">
    <text evidence="1">The sequence shown here is derived from an EMBL/GenBank/DDBJ whole genome shotgun (WGS) entry which is preliminary data.</text>
</comment>
<proteinExistence type="predicted"/>
<accession>A0A2S3VZ49</accession>
<dbReference type="Proteomes" id="UP000237344">
    <property type="component" value="Unassembled WGS sequence"/>
</dbReference>
<reference evidence="1 2" key="1">
    <citation type="submission" date="2018-01" db="EMBL/GenBank/DDBJ databases">
        <title>Draft Genome Sequence of Komagataeibacter maltaceti LMG 1529, a Vinegar Producing Acetic Acid Bacterium Isolated from Malt Vinegar Brewery Acetifiers.</title>
        <authorList>
            <person name="Zhang Q."/>
            <person name="Hollensteiner J."/>
            <person name="Poehlein A."/>
            <person name="Daniel R."/>
        </authorList>
    </citation>
    <scope>NUCLEOTIDE SEQUENCE [LARGE SCALE GENOMIC DNA]</scope>
    <source>
        <strain evidence="1 2">LMG 1529</strain>
    </source>
</reference>
<dbReference type="EMBL" id="POTC01000058">
    <property type="protein sequence ID" value="POF61583.1"/>
    <property type="molecule type" value="Genomic_DNA"/>
</dbReference>
<organism evidence="1 2">
    <name type="scientific">Novacetimonas maltaceti</name>
    <dbReference type="NCBI Taxonomy" id="1203393"/>
    <lineage>
        <taxon>Bacteria</taxon>
        <taxon>Pseudomonadati</taxon>
        <taxon>Pseudomonadota</taxon>
        <taxon>Alphaproteobacteria</taxon>
        <taxon>Acetobacterales</taxon>
        <taxon>Acetobacteraceae</taxon>
        <taxon>Novacetimonas</taxon>
    </lineage>
</organism>
<dbReference type="AlphaFoldDB" id="A0A2S3VZ49"/>
<name>A0A2S3VZ49_9PROT</name>